<proteinExistence type="predicted"/>
<protein>
    <submittedName>
        <fullName evidence="1">Colanic acid capsullar biosynthesis activation protein A</fullName>
    </submittedName>
</protein>
<dbReference type="Proteomes" id="UP000254495">
    <property type="component" value="Unassembled WGS sequence"/>
</dbReference>
<accession>A0A376VH18</accession>
<name>A0A376VH18_ECOLX</name>
<organism evidence="1 2">
    <name type="scientific">Escherichia coli</name>
    <dbReference type="NCBI Taxonomy" id="562"/>
    <lineage>
        <taxon>Bacteria</taxon>
        <taxon>Pseudomonadati</taxon>
        <taxon>Pseudomonadota</taxon>
        <taxon>Gammaproteobacteria</taxon>
        <taxon>Enterobacterales</taxon>
        <taxon>Enterobacteriaceae</taxon>
        <taxon>Escherichia</taxon>
    </lineage>
</organism>
<dbReference type="AlphaFoldDB" id="A0A376VH18"/>
<evidence type="ECO:0000313" key="2">
    <source>
        <dbReference type="Proteomes" id="UP000254495"/>
    </source>
</evidence>
<dbReference type="EMBL" id="UGCU01000001">
    <property type="protein sequence ID" value="STJ10813.1"/>
    <property type="molecule type" value="Genomic_DNA"/>
</dbReference>
<sequence length="91" mass="10340">MSTIIMDLCSYTRLGLTGYLLSRGVKKREINDIETVDDLAIACDSQRPSVVFINEDCFIHDASNSQHIKHIINQHPNTLFIVFYGNCQCSF</sequence>
<gene>
    <name evidence="1" type="primary">rcsA_2</name>
    <name evidence="1" type="ORF">NCTC9077_02505</name>
</gene>
<evidence type="ECO:0000313" key="1">
    <source>
        <dbReference type="EMBL" id="STJ10813.1"/>
    </source>
</evidence>
<reference evidence="1 2" key="1">
    <citation type="submission" date="2018-06" db="EMBL/GenBank/DDBJ databases">
        <authorList>
            <consortium name="Pathogen Informatics"/>
            <person name="Doyle S."/>
        </authorList>
    </citation>
    <scope>NUCLEOTIDE SEQUENCE [LARGE SCALE GENOMIC DNA]</scope>
    <source>
        <strain evidence="1 2">NCTC9077</strain>
    </source>
</reference>